<dbReference type="Gene3D" id="3.30.160.60">
    <property type="entry name" value="Classic Zinc Finger"/>
    <property type="match status" value="1"/>
</dbReference>
<feature type="region of interest" description="Disordered" evidence="2">
    <location>
        <begin position="317"/>
        <end position="369"/>
    </location>
</feature>
<dbReference type="SUPFAM" id="SSF56112">
    <property type="entry name" value="Protein kinase-like (PK-like)"/>
    <property type="match status" value="1"/>
</dbReference>
<accession>A0A8H3E2V9</accession>
<feature type="domain" description="C2H2-type" evidence="4">
    <location>
        <begin position="406"/>
        <end position="435"/>
    </location>
</feature>
<gene>
    <name evidence="5" type="ORF">RDB_LOCUS62184</name>
</gene>
<reference evidence="5" key="1">
    <citation type="submission" date="2021-01" db="EMBL/GenBank/DDBJ databases">
        <authorList>
            <person name="Kaushik A."/>
        </authorList>
    </citation>
    <scope>NUCLEOTIDE SEQUENCE</scope>
    <source>
        <strain evidence="5">AG5</strain>
    </source>
</reference>
<evidence type="ECO:0008006" key="7">
    <source>
        <dbReference type="Google" id="ProtNLM"/>
    </source>
</evidence>
<dbReference type="InterPro" id="IPR036236">
    <property type="entry name" value="Znf_C2H2_sf"/>
</dbReference>
<name>A0A8H3E2V9_9AGAM</name>
<dbReference type="AlphaFoldDB" id="A0A8H3E2V9"/>
<dbReference type="Gene3D" id="1.10.510.10">
    <property type="entry name" value="Transferase(Phosphotransferase) domain 1"/>
    <property type="match status" value="1"/>
</dbReference>
<evidence type="ECO:0000256" key="1">
    <source>
        <dbReference type="PROSITE-ProRule" id="PRU00042"/>
    </source>
</evidence>
<dbReference type="GO" id="GO:0004674">
    <property type="term" value="F:protein serine/threonine kinase activity"/>
    <property type="evidence" value="ECO:0007669"/>
    <property type="project" value="TreeGrafter"/>
</dbReference>
<dbReference type="InterPro" id="IPR008271">
    <property type="entry name" value="Ser/Thr_kinase_AS"/>
</dbReference>
<keyword evidence="1" id="KW-0862">Zinc</keyword>
<dbReference type="PANTHER" id="PTHR44329:SF214">
    <property type="entry name" value="PROTEIN KINASE DOMAIN-CONTAINING PROTEIN"/>
    <property type="match status" value="1"/>
</dbReference>
<feature type="compositionally biased region" description="Polar residues" evidence="2">
    <location>
        <begin position="328"/>
        <end position="366"/>
    </location>
</feature>
<dbReference type="PROSITE" id="PS00108">
    <property type="entry name" value="PROTEIN_KINASE_ST"/>
    <property type="match status" value="1"/>
</dbReference>
<dbReference type="Pfam" id="PF00096">
    <property type="entry name" value="zf-C2H2"/>
    <property type="match status" value="1"/>
</dbReference>
<dbReference type="EMBL" id="CAJNJQ010001249">
    <property type="protein sequence ID" value="CAE7128728.1"/>
    <property type="molecule type" value="Genomic_DNA"/>
</dbReference>
<dbReference type="InterPro" id="IPR011009">
    <property type="entry name" value="Kinase-like_dom_sf"/>
</dbReference>
<dbReference type="SUPFAM" id="SSF57667">
    <property type="entry name" value="beta-beta-alpha zinc fingers"/>
    <property type="match status" value="1"/>
</dbReference>
<dbReference type="PRINTS" id="PR00109">
    <property type="entry name" value="TYRKINASE"/>
</dbReference>
<feature type="domain" description="Protein kinase" evidence="3">
    <location>
        <begin position="39"/>
        <end position="305"/>
    </location>
</feature>
<dbReference type="PROSITE" id="PS00028">
    <property type="entry name" value="ZINC_FINGER_C2H2_1"/>
    <property type="match status" value="1"/>
</dbReference>
<dbReference type="SMART" id="SM00355">
    <property type="entry name" value="ZnF_C2H2"/>
    <property type="match status" value="1"/>
</dbReference>
<evidence type="ECO:0000259" key="3">
    <source>
        <dbReference type="PROSITE" id="PS50011"/>
    </source>
</evidence>
<dbReference type="GO" id="GO:0008270">
    <property type="term" value="F:zinc ion binding"/>
    <property type="evidence" value="ECO:0007669"/>
    <property type="project" value="UniProtKB-KW"/>
</dbReference>
<feature type="compositionally biased region" description="Low complexity" evidence="2">
    <location>
        <begin position="317"/>
        <end position="327"/>
    </location>
</feature>
<keyword evidence="1" id="KW-0479">Metal-binding</keyword>
<keyword evidence="1" id="KW-0863">Zinc-finger</keyword>
<sequence>MALHDPSEPKCLCNFIVSNLSIGQNEPRVDLSPQMDAEQDTAMIMSGGGFGDIWKGKLHDGSIVAIKAWRANVLGQCDPKTLKRAAREIYYWSKMQHINIHQLQGVILFKGQYLGMVSDWMENGNLHEYLRKRPDIDRYQLCIHVASGLEYMHSCSVVHGDLKAINVLVSSDGIAMLSDFDFSVMSEVSSLVFSESSNSRSGSIRWASPEILLEEVRNRTTQADVYALGMTILEIFTGDVPYPDCRTDIGVIRTVERGTLPTRPIQLGGNEKGDMMWHLMVRCWSRDASARPSSAEVVNAISPTSLPVSSSLVASVGSQQSHSQSSSRTIRVTTGNDAQNDARTTATSPPLESVPETNNASTSSNIRPIRRDRNRYACGECDKKFPQERRLSNHIQRYHRGQPNAYLCDTPLCGRSFASEDGLTSSQKMQLGKRN</sequence>
<dbReference type="InterPro" id="IPR013087">
    <property type="entry name" value="Znf_C2H2_type"/>
</dbReference>
<protein>
    <recommendedName>
        <fullName evidence="7">Non-specific protein-tyrosine kinase</fullName>
    </recommendedName>
</protein>
<evidence type="ECO:0000259" key="4">
    <source>
        <dbReference type="PROSITE" id="PS50157"/>
    </source>
</evidence>
<dbReference type="InterPro" id="IPR051681">
    <property type="entry name" value="Ser/Thr_Kinases-Pseudokinases"/>
</dbReference>
<dbReference type="Pfam" id="PF07714">
    <property type="entry name" value="PK_Tyr_Ser-Thr"/>
    <property type="match status" value="1"/>
</dbReference>
<organism evidence="5 6">
    <name type="scientific">Rhizoctonia solani</name>
    <dbReference type="NCBI Taxonomy" id="456999"/>
    <lineage>
        <taxon>Eukaryota</taxon>
        <taxon>Fungi</taxon>
        <taxon>Dikarya</taxon>
        <taxon>Basidiomycota</taxon>
        <taxon>Agaricomycotina</taxon>
        <taxon>Agaricomycetes</taxon>
        <taxon>Cantharellales</taxon>
        <taxon>Ceratobasidiaceae</taxon>
        <taxon>Rhizoctonia</taxon>
    </lineage>
</organism>
<evidence type="ECO:0000313" key="5">
    <source>
        <dbReference type="EMBL" id="CAE7128728.1"/>
    </source>
</evidence>
<dbReference type="SMART" id="SM00220">
    <property type="entry name" value="S_TKc"/>
    <property type="match status" value="1"/>
</dbReference>
<feature type="domain" description="C2H2-type" evidence="4">
    <location>
        <begin position="376"/>
        <end position="404"/>
    </location>
</feature>
<dbReference type="PROSITE" id="PS50157">
    <property type="entry name" value="ZINC_FINGER_C2H2_2"/>
    <property type="match status" value="2"/>
</dbReference>
<comment type="caution">
    <text evidence="5">The sequence shown here is derived from an EMBL/GenBank/DDBJ whole genome shotgun (WGS) entry which is preliminary data.</text>
</comment>
<dbReference type="GO" id="GO:0005524">
    <property type="term" value="F:ATP binding"/>
    <property type="evidence" value="ECO:0007669"/>
    <property type="project" value="InterPro"/>
</dbReference>
<evidence type="ECO:0000313" key="6">
    <source>
        <dbReference type="Proteomes" id="UP000663827"/>
    </source>
</evidence>
<dbReference type="PROSITE" id="PS50011">
    <property type="entry name" value="PROTEIN_KINASE_DOM"/>
    <property type="match status" value="1"/>
</dbReference>
<evidence type="ECO:0000256" key="2">
    <source>
        <dbReference type="SAM" id="MobiDB-lite"/>
    </source>
</evidence>
<proteinExistence type="predicted"/>
<dbReference type="InterPro" id="IPR000719">
    <property type="entry name" value="Prot_kinase_dom"/>
</dbReference>
<dbReference type="PANTHER" id="PTHR44329">
    <property type="entry name" value="SERINE/THREONINE-PROTEIN KINASE TNNI3K-RELATED"/>
    <property type="match status" value="1"/>
</dbReference>
<dbReference type="Proteomes" id="UP000663827">
    <property type="component" value="Unassembled WGS sequence"/>
</dbReference>
<dbReference type="InterPro" id="IPR001245">
    <property type="entry name" value="Ser-Thr/Tyr_kinase_cat_dom"/>
</dbReference>